<dbReference type="GO" id="GO:0016020">
    <property type="term" value="C:membrane"/>
    <property type="evidence" value="ECO:0007669"/>
    <property type="project" value="GOC"/>
</dbReference>
<evidence type="ECO:0000256" key="7">
    <source>
        <dbReference type="ARBA" id="ARBA00022898"/>
    </source>
</evidence>
<dbReference type="GO" id="GO:0030170">
    <property type="term" value="F:pyridoxal phosphate binding"/>
    <property type="evidence" value="ECO:0007669"/>
    <property type="project" value="InterPro"/>
</dbReference>
<evidence type="ECO:0000256" key="5">
    <source>
        <dbReference type="ARBA" id="ARBA00013220"/>
    </source>
</evidence>
<dbReference type="GO" id="GO:0004758">
    <property type="term" value="F:serine C-palmitoyltransferase activity"/>
    <property type="evidence" value="ECO:0007669"/>
    <property type="project" value="TreeGrafter"/>
</dbReference>
<dbReference type="InterPro" id="IPR015424">
    <property type="entry name" value="PyrdxlP-dep_Trfase"/>
</dbReference>
<comment type="caution">
    <text evidence="13">The sequence shown here is derived from an EMBL/GenBank/DDBJ whole genome shotgun (WGS) entry which is preliminary data.</text>
</comment>
<keyword evidence="11" id="KW-0472">Membrane</keyword>
<sequence>MATSYPVLNDLFIFLNSTITDISIVYSRIPGSGILLKYIKNSHQNDPFRTFLEALLVIFAIIYLFTNKYRTDNKLIDLTPSEVEELVEEWQPEPLVPTITESQRLELEKTPILNGPQGPKVKLVNCKNSLINLASFDFLGLTTNQLIKEKAIQILRKYGVGSCGPPGFYGTIDVHTEFERTISEFLGTEDTILYSQAFSTIGSAIPSFCKRGDIIVADQGCNFAIQKGIQISRSIIRWYKHDDMQDLENVLLKIKNEDIESGRRLTRRFIVTEGIFENSGKIAQLPKLLELKKKFKYRLILDESLSIGTLGKRGAGLTDYYNISPKEIDMIVGSMCTAFCSSGGFCSGSFEITDYQRISGPAYCYSAALPAVLSACATESVRNLDRNPHLPAKILSNTSTFKSNMSNAKYVTIDGCPDSPVFHIRLNENVKANSIEEKEKFLQEIVDEVCFN</sequence>
<comment type="pathway">
    <text evidence="3">Sphingolipid metabolism.</text>
</comment>
<comment type="cofactor">
    <cofactor evidence="1">
        <name>pyridoxal 5'-phosphate</name>
        <dbReference type="ChEBI" id="CHEBI:597326"/>
    </cofactor>
</comment>
<evidence type="ECO:0000256" key="6">
    <source>
        <dbReference type="ARBA" id="ARBA00022679"/>
    </source>
</evidence>
<gene>
    <name evidence="13" type="ORF">CPELLU_LOCUS3076</name>
</gene>
<dbReference type="GO" id="GO:0046513">
    <property type="term" value="P:ceramide biosynthetic process"/>
    <property type="evidence" value="ECO:0007669"/>
    <property type="project" value="TreeGrafter"/>
</dbReference>
<dbReference type="EMBL" id="CAJVQA010001439">
    <property type="protein sequence ID" value="CAG8514427.1"/>
    <property type="molecule type" value="Genomic_DNA"/>
</dbReference>
<dbReference type="PANTHER" id="PTHR13693">
    <property type="entry name" value="CLASS II AMINOTRANSFERASE/8-AMINO-7-OXONONANOATE SYNTHASE"/>
    <property type="match status" value="1"/>
</dbReference>
<dbReference type="SUPFAM" id="SSF53383">
    <property type="entry name" value="PLP-dependent transferases"/>
    <property type="match status" value="1"/>
</dbReference>
<dbReference type="EC" id="2.3.1.50" evidence="5"/>
<feature type="transmembrane region" description="Helical" evidence="11">
    <location>
        <begin position="50"/>
        <end position="66"/>
    </location>
</feature>
<evidence type="ECO:0000259" key="12">
    <source>
        <dbReference type="Pfam" id="PF00155"/>
    </source>
</evidence>
<dbReference type="InterPro" id="IPR004839">
    <property type="entry name" value="Aminotransferase_I/II_large"/>
</dbReference>
<keyword evidence="7" id="KW-0663">Pyridoxal phosphate</keyword>
<evidence type="ECO:0000256" key="10">
    <source>
        <dbReference type="ARBA" id="ARBA00023315"/>
    </source>
</evidence>
<dbReference type="OrthoDB" id="3168162at2759"/>
<evidence type="ECO:0000256" key="1">
    <source>
        <dbReference type="ARBA" id="ARBA00001933"/>
    </source>
</evidence>
<protein>
    <recommendedName>
        <fullName evidence="5">serine C-palmitoyltransferase</fullName>
        <ecNumber evidence="5">2.3.1.50</ecNumber>
    </recommendedName>
</protein>
<dbReference type="PANTHER" id="PTHR13693:SF2">
    <property type="entry name" value="SERINE PALMITOYLTRANSFERASE 1"/>
    <property type="match status" value="1"/>
</dbReference>
<evidence type="ECO:0000256" key="8">
    <source>
        <dbReference type="ARBA" id="ARBA00022919"/>
    </source>
</evidence>
<dbReference type="Gene3D" id="3.90.1150.10">
    <property type="entry name" value="Aspartate Aminotransferase, domain 1"/>
    <property type="match status" value="1"/>
</dbReference>
<reference evidence="13" key="1">
    <citation type="submission" date="2021-06" db="EMBL/GenBank/DDBJ databases">
        <authorList>
            <person name="Kallberg Y."/>
            <person name="Tangrot J."/>
            <person name="Rosling A."/>
        </authorList>
    </citation>
    <scope>NUCLEOTIDE SEQUENCE</scope>
    <source>
        <strain evidence="13">FL966</strain>
    </source>
</reference>
<keyword evidence="10" id="KW-0012">Acyltransferase</keyword>
<proteinExistence type="inferred from homology"/>
<dbReference type="GO" id="GO:0005783">
    <property type="term" value="C:endoplasmic reticulum"/>
    <property type="evidence" value="ECO:0007669"/>
    <property type="project" value="TreeGrafter"/>
</dbReference>
<keyword evidence="14" id="KW-1185">Reference proteome</keyword>
<dbReference type="AlphaFoldDB" id="A0A9N9A161"/>
<organism evidence="13 14">
    <name type="scientific">Cetraspora pellucida</name>
    <dbReference type="NCBI Taxonomy" id="1433469"/>
    <lineage>
        <taxon>Eukaryota</taxon>
        <taxon>Fungi</taxon>
        <taxon>Fungi incertae sedis</taxon>
        <taxon>Mucoromycota</taxon>
        <taxon>Glomeromycotina</taxon>
        <taxon>Glomeromycetes</taxon>
        <taxon>Diversisporales</taxon>
        <taxon>Gigasporaceae</taxon>
        <taxon>Cetraspora</taxon>
    </lineage>
</organism>
<keyword evidence="11" id="KW-0812">Transmembrane</keyword>
<dbReference type="Gene3D" id="3.40.640.10">
    <property type="entry name" value="Type I PLP-dependent aspartate aminotransferase-like (Major domain)"/>
    <property type="match status" value="1"/>
</dbReference>
<dbReference type="InterPro" id="IPR015421">
    <property type="entry name" value="PyrdxlP-dep_Trfase_major"/>
</dbReference>
<dbReference type="Pfam" id="PF00155">
    <property type="entry name" value="Aminotran_1_2"/>
    <property type="match status" value="1"/>
</dbReference>
<keyword evidence="8" id="KW-0746">Sphingolipid metabolism</keyword>
<feature type="domain" description="Aminotransferase class I/classII large" evidence="12">
    <location>
        <begin position="130"/>
        <end position="448"/>
    </location>
</feature>
<dbReference type="Proteomes" id="UP000789759">
    <property type="component" value="Unassembled WGS sequence"/>
</dbReference>
<evidence type="ECO:0000256" key="9">
    <source>
        <dbReference type="ARBA" id="ARBA00023098"/>
    </source>
</evidence>
<dbReference type="InterPro" id="IPR015422">
    <property type="entry name" value="PyrdxlP-dep_Trfase_small"/>
</dbReference>
<evidence type="ECO:0000313" key="13">
    <source>
        <dbReference type="EMBL" id="CAG8514427.1"/>
    </source>
</evidence>
<name>A0A9N9A161_9GLOM</name>
<keyword evidence="6" id="KW-0808">Transferase</keyword>
<dbReference type="GO" id="GO:0046512">
    <property type="term" value="P:sphingosine biosynthetic process"/>
    <property type="evidence" value="ECO:0007669"/>
    <property type="project" value="TreeGrafter"/>
</dbReference>
<comment type="similarity">
    <text evidence="4">Belongs to the class-II pyridoxal-phosphate-dependent aminotransferase family.</text>
</comment>
<evidence type="ECO:0000313" key="14">
    <source>
        <dbReference type="Proteomes" id="UP000789759"/>
    </source>
</evidence>
<accession>A0A9N9A161</accession>
<evidence type="ECO:0000256" key="3">
    <source>
        <dbReference type="ARBA" id="ARBA00004991"/>
    </source>
</evidence>
<evidence type="ECO:0000256" key="11">
    <source>
        <dbReference type="SAM" id="Phobius"/>
    </source>
</evidence>
<evidence type="ECO:0000256" key="4">
    <source>
        <dbReference type="ARBA" id="ARBA00008392"/>
    </source>
</evidence>
<dbReference type="InterPro" id="IPR050087">
    <property type="entry name" value="AON_synthase_class-II"/>
</dbReference>
<keyword evidence="9" id="KW-0443">Lipid metabolism</keyword>
<evidence type="ECO:0000256" key="2">
    <source>
        <dbReference type="ARBA" id="ARBA00004760"/>
    </source>
</evidence>
<comment type="pathway">
    <text evidence="2">Lipid metabolism; sphingolipid metabolism.</text>
</comment>
<keyword evidence="11" id="KW-1133">Transmembrane helix</keyword>